<proteinExistence type="predicted"/>
<accession>A0A5N7MQK2</accession>
<dbReference type="EMBL" id="VOSK01000215">
    <property type="protein sequence ID" value="MPR29291.1"/>
    <property type="molecule type" value="Genomic_DNA"/>
</dbReference>
<keyword evidence="3" id="KW-1185">Reference proteome</keyword>
<dbReference type="AlphaFoldDB" id="A0A5N7MQK2"/>
<feature type="domain" description="Neutral/alkaline non-lysosomal ceramidase N-terminal" evidence="1">
    <location>
        <begin position="4"/>
        <end position="197"/>
    </location>
</feature>
<comment type="caution">
    <text evidence="2">The sequence shown here is derived from an EMBL/GenBank/DDBJ whole genome shotgun (WGS) entry which is preliminary data.</text>
</comment>
<reference evidence="2 3" key="1">
    <citation type="journal article" date="2019" name="Syst. Appl. Microbiol.">
        <title>Microvirga tunisiensis sp. nov., a root nodule symbiotic bacterium isolated from Lupinus micranthus and L. luteus grown in Northern Tunisia.</title>
        <authorList>
            <person name="Msaddak A."/>
            <person name="Rejili M."/>
            <person name="Duran D."/>
            <person name="Mars M."/>
            <person name="Palacios J.M."/>
            <person name="Ruiz-Argueso T."/>
            <person name="Rey L."/>
            <person name="Imperial J."/>
        </authorList>
    </citation>
    <scope>NUCLEOTIDE SEQUENCE [LARGE SCALE GENOMIC DNA]</scope>
    <source>
        <strain evidence="2 3">Lmie10</strain>
    </source>
</reference>
<evidence type="ECO:0000313" key="3">
    <source>
        <dbReference type="Proteomes" id="UP000403266"/>
    </source>
</evidence>
<protein>
    <submittedName>
        <fullName evidence="2">Alkaline ceramidase</fullName>
    </submittedName>
</protein>
<dbReference type="Proteomes" id="UP000403266">
    <property type="component" value="Unassembled WGS sequence"/>
</dbReference>
<dbReference type="Pfam" id="PF04734">
    <property type="entry name" value="Ceramidase_alk"/>
    <property type="match status" value="1"/>
</dbReference>
<evidence type="ECO:0000313" key="2">
    <source>
        <dbReference type="EMBL" id="MPR29291.1"/>
    </source>
</evidence>
<dbReference type="InterPro" id="IPR031329">
    <property type="entry name" value="NEUT/ALK_ceramidase_N"/>
</dbReference>
<evidence type="ECO:0000259" key="1">
    <source>
        <dbReference type="Pfam" id="PF04734"/>
    </source>
</evidence>
<dbReference type="OrthoDB" id="622550at2"/>
<dbReference type="RefSeq" id="WP_152716018.1">
    <property type="nucleotide sequence ID" value="NZ_VOSJ01000227.1"/>
</dbReference>
<organism evidence="2 3">
    <name type="scientific">Microvirga tunisiensis</name>
    <dbReference type="NCBI Taxonomy" id="2108360"/>
    <lineage>
        <taxon>Bacteria</taxon>
        <taxon>Pseudomonadati</taxon>
        <taxon>Pseudomonadota</taxon>
        <taxon>Alphaproteobacteria</taxon>
        <taxon>Hyphomicrobiales</taxon>
        <taxon>Methylobacteriaceae</taxon>
        <taxon>Microvirga</taxon>
    </lineage>
</organism>
<name>A0A5N7MQK2_9HYPH</name>
<sequence length="417" mass="44418">MIRAGTALVDITPPAGLALSGFAARSEPALGAHDPLTVRAIVVEDTALVVADVIGLHGDMARRVREKCVLPADNVVVAALHTHGGPVSMIGRLSHQADTAYLERLEAACVHAIDQAAASTRPARLTAGWGTDPGVTRNRRRADGTIDSCLPVLRIRDTDGGLIAMITAYACHPVVLGADNRLWTADYPHYVRERLEAANPDAMALFLTGCAGDANTGHSAHASISLASSTYRSFESAQAYGERIADAACQAGEVPLGEHVSVANHILHLGFERRETEAPEALAERWYRERGTADPARAALLTHWIAWATEMAGRSLEPVEARVSVLNWGGVPIVALPGEIFAETALQIRQSIPCKPSFIIGFAEDNPGYIPPESEYAFGGYEVDEAHRYYGLPATFAAGSAEALAEAAIALLTRRTL</sequence>
<gene>
    <name evidence="2" type="ORF">FS320_30365</name>
</gene>